<dbReference type="GO" id="GO:0005737">
    <property type="term" value="C:cytoplasm"/>
    <property type="evidence" value="ECO:0007669"/>
    <property type="project" value="UniProtKB-SubCell"/>
</dbReference>
<name>A0A1E4TLJ2_9ASCO</name>
<dbReference type="GO" id="GO:0002055">
    <property type="term" value="F:adenine binding"/>
    <property type="evidence" value="ECO:0007669"/>
    <property type="project" value="TreeGrafter"/>
</dbReference>
<dbReference type="CDD" id="cd06223">
    <property type="entry name" value="PRTases_typeI"/>
    <property type="match status" value="1"/>
</dbReference>
<keyword evidence="11" id="KW-0660">Purine salvage</keyword>
<evidence type="ECO:0000256" key="2">
    <source>
        <dbReference type="ARBA" id="ARBA00003968"/>
    </source>
</evidence>
<dbReference type="PANTHER" id="PTHR32315">
    <property type="entry name" value="ADENINE PHOSPHORIBOSYLTRANSFERASE"/>
    <property type="match status" value="1"/>
</dbReference>
<evidence type="ECO:0000256" key="7">
    <source>
        <dbReference type="ARBA" id="ARBA00011893"/>
    </source>
</evidence>
<proteinExistence type="inferred from homology"/>
<keyword evidence="14" id="KW-1185">Reference proteome</keyword>
<dbReference type="Pfam" id="PF00156">
    <property type="entry name" value="Pribosyltran"/>
    <property type="match status" value="1"/>
</dbReference>
<dbReference type="InterPro" id="IPR005764">
    <property type="entry name" value="Ade_phspho_trans"/>
</dbReference>
<dbReference type="GO" id="GO:0044209">
    <property type="term" value="P:AMP salvage"/>
    <property type="evidence" value="ECO:0007669"/>
    <property type="project" value="UniProtKB-UniPathway"/>
</dbReference>
<dbReference type="FunFam" id="3.40.50.2020:FF:000004">
    <property type="entry name" value="Adenine phosphoribosyltransferase"/>
    <property type="match status" value="1"/>
</dbReference>
<dbReference type="PANTHER" id="PTHR32315:SF3">
    <property type="entry name" value="ADENINE PHOSPHORIBOSYLTRANSFERASE"/>
    <property type="match status" value="1"/>
</dbReference>
<dbReference type="GO" id="GO:0006168">
    <property type="term" value="P:adenine salvage"/>
    <property type="evidence" value="ECO:0007669"/>
    <property type="project" value="InterPro"/>
</dbReference>
<dbReference type="GO" id="GO:0006166">
    <property type="term" value="P:purine ribonucleoside salvage"/>
    <property type="evidence" value="ECO:0007669"/>
    <property type="project" value="UniProtKB-KW"/>
</dbReference>
<accession>A0A1E4TLJ2</accession>
<dbReference type="HAMAP" id="MF_00004">
    <property type="entry name" value="Aden_phosphoribosyltr"/>
    <property type="match status" value="1"/>
</dbReference>
<evidence type="ECO:0000256" key="11">
    <source>
        <dbReference type="ARBA" id="ARBA00022726"/>
    </source>
</evidence>
<evidence type="ECO:0000256" key="6">
    <source>
        <dbReference type="ARBA" id="ARBA00011738"/>
    </source>
</evidence>
<evidence type="ECO:0000259" key="12">
    <source>
        <dbReference type="Pfam" id="PF00156"/>
    </source>
</evidence>
<dbReference type="InterPro" id="IPR029057">
    <property type="entry name" value="PRTase-like"/>
</dbReference>
<dbReference type="Proteomes" id="UP000095023">
    <property type="component" value="Unassembled WGS sequence"/>
</dbReference>
<keyword evidence="10" id="KW-0808">Transferase</keyword>
<dbReference type="NCBIfam" id="TIGR01090">
    <property type="entry name" value="apt"/>
    <property type="match status" value="1"/>
</dbReference>
<reference evidence="14" key="1">
    <citation type="submission" date="2016-02" db="EMBL/GenBank/DDBJ databases">
        <title>Comparative genomics of biotechnologically important yeasts.</title>
        <authorList>
            <consortium name="DOE Joint Genome Institute"/>
            <person name="Riley R."/>
            <person name="Haridas S."/>
            <person name="Wolfe K.H."/>
            <person name="Lopes M.R."/>
            <person name="Hittinger C.T."/>
            <person name="Goker M."/>
            <person name="Salamov A."/>
            <person name="Wisecaver J."/>
            <person name="Long T.M."/>
            <person name="Aerts A.L."/>
            <person name="Barry K."/>
            <person name="Choi C."/>
            <person name="Clum A."/>
            <person name="Coughlan A.Y."/>
            <person name="Deshpande S."/>
            <person name="Douglass A.P."/>
            <person name="Hanson S.J."/>
            <person name="Klenk H.-P."/>
            <person name="Labutti K."/>
            <person name="Lapidus A."/>
            <person name="Lindquist E."/>
            <person name="Lipzen A."/>
            <person name="Meier-Kolthoff J.P."/>
            <person name="Ohm R.A."/>
            <person name="Otillar R.P."/>
            <person name="Pangilinan J."/>
            <person name="Peng Y."/>
            <person name="Rokas A."/>
            <person name="Rosa C.A."/>
            <person name="Scheuner C."/>
            <person name="Sibirny A.A."/>
            <person name="Slot J.C."/>
            <person name="Stielow J.B."/>
            <person name="Sun H."/>
            <person name="Kurtzman C.P."/>
            <person name="Blackwell M."/>
            <person name="Jeffries T.W."/>
            <person name="Grigoriev I.V."/>
        </authorList>
    </citation>
    <scope>NUCLEOTIDE SEQUENCE [LARGE SCALE GENOMIC DNA]</scope>
    <source>
        <strain evidence="14">NRRL Y-17796</strain>
    </source>
</reference>
<evidence type="ECO:0000256" key="8">
    <source>
        <dbReference type="ARBA" id="ARBA00022490"/>
    </source>
</evidence>
<feature type="domain" description="Phosphoribosyltransferase" evidence="12">
    <location>
        <begin position="48"/>
        <end position="155"/>
    </location>
</feature>
<comment type="catalytic activity">
    <reaction evidence="1">
        <text>AMP + diphosphate = 5-phospho-alpha-D-ribose 1-diphosphate + adenine</text>
        <dbReference type="Rhea" id="RHEA:16609"/>
        <dbReference type="ChEBI" id="CHEBI:16708"/>
        <dbReference type="ChEBI" id="CHEBI:33019"/>
        <dbReference type="ChEBI" id="CHEBI:58017"/>
        <dbReference type="ChEBI" id="CHEBI:456215"/>
        <dbReference type="EC" id="2.4.2.7"/>
    </reaction>
</comment>
<dbReference type="GO" id="GO:0003999">
    <property type="term" value="F:adenine phosphoribosyltransferase activity"/>
    <property type="evidence" value="ECO:0007669"/>
    <property type="project" value="UniProtKB-EC"/>
</dbReference>
<organism evidence="13 14">
    <name type="scientific">Tortispora caseinolytica NRRL Y-17796</name>
    <dbReference type="NCBI Taxonomy" id="767744"/>
    <lineage>
        <taxon>Eukaryota</taxon>
        <taxon>Fungi</taxon>
        <taxon>Dikarya</taxon>
        <taxon>Ascomycota</taxon>
        <taxon>Saccharomycotina</taxon>
        <taxon>Trigonopsidomycetes</taxon>
        <taxon>Trigonopsidales</taxon>
        <taxon>Trigonopsidaceae</taxon>
        <taxon>Tortispora</taxon>
    </lineage>
</organism>
<sequence length="181" mass="19981">MSEIEEKRRFLVSKLRQFPDFPSPGILFEDIMPIFADPIAFNTLLDVMADHLQKTHDKIDVIVGLESRGFLFGPSLALRLNCAFAPVRKAGKLPGETVKAEYQKEYGTDVFEMQKGILPAKSKIVVVDDIIATGGSAKAAGDLIAQLGCEVLEYLFLMELSFLKGRDKLSSPVYTILAGQE</sequence>
<gene>
    <name evidence="13" type="ORF">CANCADRAFT_1222</name>
</gene>
<dbReference type="EC" id="2.4.2.7" evidence="7"/>
<evidence type="ECO:0000256" key="9">
    <source>
        <dbReference type="ARBA" id="ARBA00022676"/>
    </source>
</evidence>
<dbReference type="GO" id="GO:0016208">
    <property type="term" value="F:AMP binding"/>
    <property type="evidence" value="ECO:0007669"/>
    <property type="project" value="TreeGrafter"/>
</dbReference>
<evidence type="ECO:0000256" key="10">
    <source>
        <dbReference type="ARBA" id="ARBA00022679"/>
    </source>
</evidence>
<comment type="pathway">
    <text evidence="4">Purine metabolism; AMP biosynthesis via salvage pathway; AMP from adenine: step 1/1.</text>
</comment>
<comment type="similarity">
    <text evidence="5">Belongs to the purine/pyrimidine phosphoribosyltransferase family.</text>
</comment>
<dbReference type="InterPro" id="IPR000836">
    <property type="entry name" value="PRTase_dom"/>
</dbReference>
<keyword evidence="8" id="KW-0963">Cytoplasm</keyword>
<dbReference type="UniPathway" id="UPA00588">
    <property type="reaction ID" value="UER00646"/>
</dbReference>
<evidence type="ECO:0000313" key="14">
    <source>
        <dbReference type="Proteomes" id="UP000095023"/>
    </source>
</evidence>
<comment type="function">
    <text evidence="2">Catalyzes a salvage reaction resulting in the formation of AMP, that is energically less costly than de novo synthesis.</text>
</comment>
<evidence type="ECO:0000256" key="1">
    <source>
        <dbReference type="ARBA" id="ARBA00000868"/>
    </source>
</evidence>
<dbReference type="InterPro" id="IPR050054">
    <property type="entry name" value="UPRTase/APRTase"/>
</dbReference>
<dbReference type="EMBL" id="KV453841">
    <property type="protein sequence ID" value="ODV92631.1"/>
    <property type="molecule type" value="Genomic_DNA"/>
</dbReference>
<dbReference type="Gene3D" id="3.40.50.2020">
    <property type="match status" value="1"/>
</dbReference>
<dbReference type="OrthoDB" id="363185at2759"/>
<evidence type="ECO:0000256" key="4">
    <source>
        <dbReference type="ARBA" id="ARBA00004659"/>
    </source>
</evidence>
<comment type="subcellular location">
    <subcellularLocation>
        <location evidence="3">Cytoplasm</location>
    </subcellularLocation>
</comment>
<protein>
    <recommendedName>
        <fullName evidence="7">adenine phosphoribosyltransferase</fullName>
        <ecNumber evidence="7">2.4.2.7</ecNumber>
    </recommendedName>
</protein>
<evidence type="ECO:0000256" key="5">
    <source>
        <dbReference type="ARBA" id="ARBA00008391"/>
    </source>
</evidence>
<evidence type="ECO:0000256" key="3">
    <source>
        <dbReference type="ARBA" id="ARBA00004496"/>
    </source>
</evidence>
<dbReference type="SUPFAM" id="SSF53271">
    <property type="entry name" value="PRTase-like"/>
    <property type="match status" value="1"/>
</dbReference>
<evidence type="ECO:0000313" key="13">
    <source>
        <dbReference type="EMBL" id="ODV92631.1"/>
    </source>
</evidence>
<comment type="subunit">
    <text evidence="6">Homodimer.</text>
</comment>
<dbReference type="AlphaFoldDB" id="A0A1E4TLJ2"/>
<keyword evidence="9" id="KW-0328">Glycosyltransferase</keyword>
<dbReference type="NCBIfam" id="NF002636">
    <property type="entry name" value="PRK02304.1-5"/>
    <property type="match status" value="1"/>
</dbReference>